<proteinExistence type="predicted"/>
<dbReference type="InterPro" id="IPR008258">
    <property type="entry name" value="Transglycosylase_SLT_dom_1"/>
</dbReference>
<sequence length="185" mass="20003">MVPLVLVGIVVVTCAILAATPTTLARRTLYPVSHAQDIQTSADRHGVDPLLVAAVIKCESGWDENAQSSAGALGLMQVMPQTSSELARMGLVDSGTYDPSNLLDPATNIEYGTAYLAFLQKNLSSTDEVIAAYNAGMGKVEEWLAQPGELADNITYTETREYLRRVNEAYQGYRDSYPTGLVVEQ</sequence>
<dbReference type="PANTHER" id="PTHR37423:SF2">
    <property type="entry name" value="MEMBRANE-BOUND LYTIC MUREIN TRANSGLYCOSYLASE C"/>
    <property type="match status" value="1"/>
</dbReference>
<evidence type="ECO:0000313" key="3">
    <source>
        <dbReference type="Proteomes" id="UP000054078"/>
    </source>
</evidence>
<dbReference type="AlphaFoldDB" id="A0A100YXK2"/>
<feature type="domain" description="Transglycosylase SLT" evidence="1">
    <location>
        <begin position="38"/>
        <end position="153"/>
    </location>
</feature>
<organism evidence="2 3">
    <name type="scientific">Tractidigestivibacter scatoligenes</name>
    <name type="common">Olsenella scatoligenes</name>
    <dbReference type="NCBI Taxonomy" id="1299998"/>
    <lineage>
        <taxon>Bacteria</taxon>
        <taxon>Bacillati</taxon>
        <taxon>Actinomycetota</taxon>
        <taxon>Coriobacteriia</taxon>
        <taxon>Coriobacteriales</taxon>
        <taxon>Atopobiaceae</taxon>
        <taxon>Tractidigestivibacter</taxon>
    </lineage>
</organism>
<keyword evidence="3" id="KW-1185">Reference proteome</keyword>
<reference evidence="2 3" key="1">
    <citation type="submission" date="2015-12" db="EMBL/GenBank/DDBJ databases">
        <title>Draft Genome Sequence of Olsenella scatoligenes SK9K4T; a Producer of 3-Methylindole- (skatole) and 4-Methylphenol- (p-cresol) Isolated from Pig Feces.</title>
        <authorList>
            <person name="Li X."/>
            <person name="Borg B."/>
            <person name="Canibe N."/>
        </authorList>
    </citation>
    <scope>NUCLEOTIDE SEQUENCE [LARGE SCALE GENOMIC DNA]</scope>
    <source>
        <strain evidence="2 3">SK9K4</strain>
    </source>
</reference>
<name>A0A100YXK2_TRASO</name>
<comment type="caution">
    <text evidence="2">The sequence shown here is derived from an EMBL/GenBank/DDBJ whole genome shotgun (WGS) entry which is preliminary data.</text>
</comment>
<dbReference type="CDD" id="cd16896">
    <property type="entry name" value="LT_Slt70-like"/>
    <property type="match status" value="1"/>
</dbReference>
<evidence type="ECO:0000313" key="2">
    <source>
        <dbReference type="EMBL" id="KUH59542.1"/>
    </source>
</evidence>
<accession>A0A100YXK2</accession>
<gene>
    <name evidence="2" type="ORF">AUL39_04375</name>
</gene>
<dbReference type="RefSeq" id="WP_059053950.1">
    <property type="nucleotide sequence ID" value="NZ_LOJF01000001.1"/>
</dbReference>
<dbReference type="EMBL" id="LOJF01000001">
    <property type="protein sequence ID" value="KUH59542.1"/>
    <property type="molecule type" value="Genomic_DNA"/>
</dbReference>
<dbReference type="STRING" id="1299998.AUL39_04375"/>
<dbReference type="Proteomes" id="UP000054078">
    <property type="component" value="Unassembled WGS sequence"/>
</dbReference>
<protein>
    <submittedName>
        <fullName evidence="2">Lytic transglycosylase</fullName>
    </submittedName>
</protein>
<evidence type="ECO:0000259" key="1">
    <source>
        <dbReference type="Pfam" id="PF01464"/>
    </source>
</evidence>
<dbReference type="Gene3D" id="1.10.530.10">
    <property type="match status" value="1"/>
</dbReference>
<dbReference type="Pfam" id="PF01464">
    <property type="entry name" value="SLT"/>
    <property type="match status" value="1"/>
</dbReference>
<dbReference type="InterPro" id="IPR023346">
    <property type="entry name" value="Lysozyme-like_dom_sf"/>
</dbReference>
<dbReference type="PANTHER" id="PTHR37423">
    <property type="entry name" value="SOLUBLE LYTIC MUREIN TRANSGLYCOSYLASE-RELATED"/>
    <property type="match status" value="1"/>
</dbReference>
<dbReference type="SUPFAM" id="SSF53955">
    <property type="entry name" value="Lysozyme-like"/>
    <property type="match status" value="1"/>
</dbReference>